<keyword evidence="1" id="KW-1133">Transmembrane helix</keyword>
<feature type="transmembrane region" description="Helical" evidence="1">
    <location>
        <begin position="12"/>
        <end position="32"/>
    </location>
</feature>
<gene>
    <name evidence="2" type="ORF">F8163_20630</name>
</gene>
<evidence type="ECO:0000313" key="3">
    <source>
        <dbReference type="Proteomes" id="UP000470409"/>
    </source>
</evidence>
<evidence type="ECO:0008006" key="4">
    <source>
        <dbReference type="Google" id="ProtNLM"/>
    </source>
</evidence>
<dbReference type="RefSeq" id="WP_151627235.1">
    <property type="nucleotide sequence ID" value="NZ_WBPG01000026.1"/>
</dbReference>
<dbReference type="EMBL" id="WBPG01000026">
    <property type="protein sequence ID" value="KAB2441183.1"/>
    <property type="molecule type" value="Genomic_DNA"/>
</dbReference>
<evidence type="ECO:0000313" key="2">
    <source>
        <dbReference type="EMBL" id="KAB2441183.1"/>
    </source>
</evidence>
<keyword evidence="1" id="KW-0812">Transmembrane</keyword>
<protein>
    <recommendedName>
        <fullName evidence="4">Group-specific protein</fullName>
    </recommendedName>
</protein>
<proteinExistence type="predicted"/>
<comment type="caution">
    <text evidence="2">The sequence shown here is derived from an EMBL/GenBank/DDBJ whole genome shotgun (WGS) entry which is preliminary data.</text>
</comment>
<dbReference type="AlphaFoldDB" id="A0A7V7S4U2"/>
<keyword evidence="1" id="KW-0472">Membrane</keyword>
<evidence type="ECO:0000256" key="1">
    <source>
        <dbReference type="SAM" id="Phobius"/>
    </source>
</evidence>
<dbReference type="Proteomes" id="UP000470409">
    <property type="component" value="Unassembled WGS sequence"/>
</dbReference>
<accession>A0A7V7S4U2</accession>
<name>A0A7V7S4U2_9BACI</name>
<reference evidence="2 3" key="1">
    <citation type="submission" date="2019-10" db="EMBL/GenBank/DDBJ databases">
        <title>Bacillus from the desert of Cuatro Cinegas, Coahuila.</title>
        <authorList>
            <person name="Olmedo-Alvarez G."/>
            <person name="Saldana S."/>
            <person name="Barcelo D."/>
        </authorList>
    </citation>
    <scope>NUCLEOTIDE SEQUENCE [LARGE SCALE GENOMIC DNA]</scope>
    <source>
        <strain evidence="2 3">CH155b_5T</strain>
    </source>
</reference>
<sequence length="150" mass="17105">MKYSETIVSKRLRKLRTASIFLIIILITWIGYTKSLYTSDFLLEKKNSAEVINTNGTGEIEKNFNINLQGFRKTNLDTLIDTSKTDPSNLSLIELINTSCSRDCIGEPLTYVKSNNGYIFYQESNGSYVSIKIKKKDSWEIEKKSVQNGI</sequence>
<organism evidence="2 3">
    <name type="scientific">Bacillus luti</name>
    <dbReference type="NCBI Taxonomy" id="2026191"/>
    <lineage>
        <taxon>Bacteria</taxon>
        <taxon>Bacillati</taxon>
        <taxon>Bacillota</taxon>
        <taxon>Bacilli</taxon>
        <taxon>Bacillales</taxon>
        <taxon>Bacillaceae</taxon>
        <taxon>Bacillus</taxon>
        <taxon>Bacillus cereus group</taxon>
    </lineage>
</organism>